<dbReference type="PIRSF" id="PIRSF006060">
    <property type="entry name" value="AA_transporter"/>
    <property type="match status" value="1"/>
</dbReference>
<reference evidence="7" key="1">
    <citation type="submission" date="2023-06" db="EMBL/GenBank/DDBJ databases">
        <title>A Treasure from Seagulls: Isolation and Description of Aciduricobacillus qingdaonensis gen. nov., sp. nov., a Rare Obligately Uric Acid-utilizing Member in the Family Bacillaceae.</title>
        <authorList>
            <person name="Liu W."/>
            <person name="Wang B."/>
        </authorList>
    </citation>
    <scope>NUCLEOTIDE SEQUENCE</scope>
    <source>
        <strain evidence="7">44XB</strain>
    </source>
</reference>
<feature type="transmembrane region" description="Helical" evidence="6">
    <location>
        <begin position="253"/>
        <end position="278"/>
    </location>
</feature>
<dbReference type="InterPro" id="IPR002293">
    <property type="entry name" value="AA/rel_permease1"/>
</dbReference>
<keyword evidence="3 6" id="KW-0812">Transmembrane</keyword>
<dbReference type="PANTHER" id="PTHR42770">
    <property type="entry name" value="AMINO ACID TRANSPORTER-RELATED"/>
    <property type="match status" value="1"/>
</dbReference>
<evidence type="ECO:0000256" key="5">
    <source>
        <dbReference type="ARBA" id="ARBA00023136"/>
    </source>
</evidence>
<evidence type="ECO:0000256" key="3">
    <source>
        <dbReference type="ARBA" id="ARBA00022692"/>
    </source>
</evidence>
<dbReference type="Gene3D" id="1.20.1740.10">
    <property type="entry name" value="Amino acid/polyamine transporter I"/>
    <property type="match status" value="1"/>
</dbReference>
<evidence type="ECO:0000256" key="1">
    <source>
        <dbReference type="ARBA" id="ARBA00004651"/>
    </source>
</evidence>
<evidence type="ECO:0000313" key="7">
    <source>
        <dbReference type="EMBL" id="WLV24128.1"/>
    </source>
</evidence>
<feature type="transmembrane region" description="Helical" evidence="6">
    <location>
        <begin position="214"/>
        <end position="233"/>
    </location>
</feature>
<feature type="transmembrane region" description="Helical" evidence="6">
    <location>
        <begin position="375"/>
        <end position="400"/>
    </location>
</feature>
<name>A0ABY9KTJ8_9BACI</name>
<dbReference type="Proteomes" id="UP001180087">
    <property type="component" value="Chromosome"/>
</dbReference>
<dbReference type="EMBL" id="CP129113">
    <property type="protein sequence ID" value="WLV24128.1"/>
    <property type="molecule type" value="Genomic_DNA"/>
</dbReference>
<protein>
    <submittedName>
        <fullName evidence="7">APC family permease</fullName>
    </submittedName>
</protein>
<organism evidence="7 8">
    <name type="scientific">Aciduricibacillus chroicocephali</name>
    <dbReference type="NCBI Taxonomy" id="3054939"/>
    <lineage>
        <taxon>Bacteria</taxon>
        <taxon>Bacillati</taxon>
        <taxon>Bacillota</taxon>
        <taxon>Bacilli</taxon>
        <taxon>Bacillales</taxon>
        <taxon>Bacillaceae</taxon>
        <taxon>Aciduricibacillus</taxon>
    </lineage>
</organism>
<comment type="subcellular location">
    <subcellularLocation>
        <location evidence="1">Cell membrane</location>
        <topology evidence="1">Multi-pass membrane protein</topology>
    </subcellularLocation>
</comment>
<feature type="transmembrane region" description="Helical" evidence="6">
    <location>
        <begin position="98"/>
        <end position="124"/>
    </location>
</feature>
<feature type="transmembrane region" description="Helical" evidence="6">
    <location>
        <begin position="421"/>
        <end position="439"/>
    </location>
</feature>
<keyword evidence="8" id="KW-1185">Reference proteome</keyword>
<proteinExistence type="predicted"/>
<keyword evidence="4 6" id="KW-1133">Transmembrane helix</keyword>
<dbReference type="InterPro" id="IPR050367">
    <property type="entry name" value="APC_superfamily"/>
</dbReference>
<feature type="transmembrane region" description="Helical" evidence="6">
    <location>
        <begin position="144"/>
        <end position="164"/>
    </location>
</feature>
<gene>
    <name evidence="7" type="ORF">QR721_10830</name>
</gene>
<sequence>MKKEKVRIPNKPNRETLDKSLKPHWVWAIALGSSIGWGAFVQPTTWMGEAGPLGVMVGFGIGAVLMMLIAVSYGFLIHKFPVSGGEFAYAFIGMGRKHAFFCSWFLTFGYICIVALNASAFVLMIKFLFPSVIENLRMYELAGWNVYLPEILIAVVLLAIFGYLNTRGGGLSGSMQFIFCVIMIAGVAAIAGWLGASPNTDVENLKPLFTPDKAPWAAILSIVAIAPWAFVGFDNIPQAAEEFNFSSKKAFGLIIFALIVAALLYSVMIFAAGITAPWQKLSGSSSTWATADAIKSVVGTGGVAILAIALVMGIFTGLNGFILSASRLLFAMSRAKVLPSFIGKTSAKHGTPKTAVIITVAIAMIAPFFGRQVLLWIVDMSSIGVSIAYFYTSLTAYKLFTWSEKDAAAGESLVASPIKKGISGFGAIASIGFILLLLIPGSPAFMGKQAFIALIIWAILGIVFYMAKRKEYNAISHDELSYLILGKKLDLGGTHPDEIREAEALAANGGETVS</sequence>
<feature type="transmembrane region" description="Helical" evidence="6">
    <location>
        <begin position="53"/>
        <end position="77"/>
    </location>
</feature>
<keyword evidence="5 6" id="KW-0472">Membrane</keyword>
<feature type="transmembrane region" description="Helical" evidence="6">
    <location>
        <begin position="298"/>
        <end position="330"/>
    </location>
</feature>
<accession>A0ABY9KTJ8</accession>
<dbReference type="RefSeq" id="WP_348026844.1">
    <property type="nucleotide sequence ID" value="NZ_CP129113.1"/>
</dbReference>
<evidence type="ECO:0000256" key="4">
    <source>
        <dbReference type="ARBA" id="ARBA00022989"/>
    </source>
</evidence>
<dbReference type="PANTHER" id="PTHR42770:SF7">
    <property type="entry name" value="MEMBRANE PROTEIN"/>
    <property type="match status" value="1"/>
</dbReference>
<dbReference type="Pfam" id="PF13520">
    <property type="entry name" value="AA_permease_2"/>
    <property type="match status" value="1"/>
</dbReference>
<keyword evidence="2" id="KW-1003">Cell membrane</keyword>
<evidence type="ECO:0000256" key="2">
    <source>
        <dbReference type="ARBA" id="ARBA00022475"/>
    </source>
</evidence>
<evidence type="ECO:0000313" key="8">
    <source>
        <dbReference type="Proteomes" id="UP001180087"/>
    </source>
</evidence>
<evidence type="ECO:0000256" key="6">
    <source>
        <dbReference type="SAM" id="Phobius"/>
    </source>
</evidence>
<feature type="transmembrane region" description="Helical" evidence="6">
    <location>
        <begin position="176"/>
        <end position="194"/>
    </location>
</feature>
<feature type="transmembrane region" description="Helical" evidence="6">
    <location>
        <begin position="21"/>
        <end position="41"/>
    </location>
</feature>
<feature type="transmembrane region" description="Helical" evidence="6">
    <location>
        <begin position="445"/>
        <end position="467"/>
    </location>
</feature>
<feature type="transmembrane region" description="Helical" evidence="6">
    <location>
        <begin position="351"/>
        <end position="369"/>
    </location>
</feature>